<keyword evidence="5" id="KW-0479">Metal-binding</keyword>
<feature type="domain" description="Cation-transporting P-type ATPase C-terminal" evidence="17">
    <location>
        <begin position="640"/>
        <end position="703"/>
    </location>
</feature>
<keyword evidence="10" id="KW-1278">Translocase</keyword>
<dbReference type="GO" id="GO:0046872">
    <property type="term" value="F:metal ion binding"/>
    <property type="evidence" value="ECO:0007669"/>
    <property type="project" value="UniProtKB-KW"/>
</dbReference>
<keyword evidence="7" id="KW-0187">Copper transport</keyword>
<keyword evidence="9" id="KW-0460">Magnesium</keyword>
<dbReference type="InterPro" id="IPR059000">
    <property type="entry name" value="ATPase_P-type_domA"/>
</dbReference>
<feature type="transmembrane region" description="Helical" evidence="15">
    <location>
        <begin position="620"/>
        <end position="638"/>
    </location>
</feature>
<dbReference type="Gene3D" id="2.70.150.10">
    <property type="entry name" value="Calcium-transporting ATPase, cytoplasmic transduction domain A"/>
    <property type="match status" value="1"/>
</dbReference>
<evidence type="ECO:0000259" key="17">
    <source>
        <dbReference type="Pfam" id="PF00689"/>
    </source>
</evidence>
<keyword evidence="8" id="KW-0067">ATP-binding</keyword>
<dbReference type="Pfam" id="PF00689">
    <property type="entry name" value="Cation_ATPase_C"/>
    <property type="match status" value="1"/>
</dbReference>
<keyword evidence="4 15" id="KW-0812">Transmembrane</keyword>
<keyword evidence="12" id="KW-0186">Copper</keyword>
<evidence type="ECO:0000256" key="7">
    <source>
        <dbReference type="ARBA" id="ARBA00022796"/>
    </source>
</evidence>
<keyword evidence="11 15" id="KW-1133">Transmembrane helix</keyword>
<dbReference type="GO" id="GO:0005388">
    <property type="term" value="F:P-type calcium transporter activity"/>
    <property type="evidence" value="ECO:0007669"/>
    <property type="project" value="TreeGrafter"/>
</dbReference>
<dbReference type="SFLD" id="SFLDF00027">
    <property type="entry name" value="p-type_atpase"/>
    <property type="match status" value="1"/>
</dbReference>
<evidence type="ECO:0000256" key="5">
    <source>
        <dbReference type="ARBA" id="ARBA00022723"/>
    </source>
</evidence>
<dbReference type="InterPro" id="IPR008250">
    <property type="entry name" value="ATPase_P-typ_transduc_dom_A_sf"/>
</dbReference>
<dbReference type="EC" id="7.2.2.8" evidence="2"/>
<dbReference type="SUPFAM" id="SSF81660">
    <property type="entry name" value="Metal cation-transporting ATPase, ATP-binding domain N"/>
    <property type="match status" value="1"/>
</dbReference>
<evidence type="ECO:0000256" key="10">
    <source>
        <dbReference type="ARBA" id="ARBA00022967"/>
    </source>
</evidence>
<comment type="subcellular location">
    <subcellularLocation>
        <location evidence="1">Endomembrane system</location>
        <topology evidence="1">Multi-pass membrane protein</topology>
    </subcellularLocation>
</comment>
<comment type="caution">
    <text evidence="18">The sequence shown here is derived from an EMBL/GenBank/DDBJ whole genome shotgun (WGS) entry which is preliminary data.</text>
</comment>
<evidence type="ECO:0000256" key="3">
    <source>
        <dbReference type="ARBA" id="ARBA00022448"/>
    </source>
</evidence>
<dbReference type="Gene3D" id="3.40.1110.10">
    <property type="entry name" value="Calcium-transporting ATPase, cytoplasmic domain N"/>
    <property type="match status" value="1"/>
</dbReference>
<gene>
    <name evidence="18" type="ORF">HAZT_HAZT003965</name>
</gene>
<evidence type="ECO:0000256" key="4">
    <source>
        <dbReference type="ARBA" id="ARBA00022692"/>
    </source>
</evidence>
<dbReference type="Proteomes" id="UP000711488">
    <property type="component" value="Unassembled WGS sequence"/>
</dbReference>
<dbReference type="SUPFAM" id="SSF81665">
    <property type="entry name" value="Calcium ATPase, transmembrane domain M"/>
    <property type="match status" value="1"/>
</dbReference>
<evidence type="ECO:0000256" key="14">
    <source>
        <dbReference type="ARBA" id="ARBA00023136"/>
    </source>
</evidence>
<dbReference type="AlphaFoldDB" id="A0A6A0GPD5"/>
<dbReference type="Gene3D" id="1.20.1110.10">
    <property type="entry name" value="Calcium-transporting ATPase, transmembrane domain"/>
    <property type="match status" value="2"/>
</dbReference>
<dbReference type="InterPro" id="IPR023298">
    <property type="entry name" value="ATPase_P-typ_TM_dom_sf"/>
</dbReference>
<evidence type="ECO:0000256" key="2">
    <source>
        <dbReference type="ARBA" id="ARBA00012517"/>
    </source>
</evidence>
<dbReference type="GO" id="GO:0051480">
    <property type="term" value="P:regulation of cytosolic calcium ion concentration"/>
    <property type="evidence" value="ECO:0007669"/>
    <property type="project" value="TreeGrafter"/>
</dbReference>
<dbReference type="OrthoDB" id="116380at2759"/>
<dbReference type="GO" id="GO:0012505">
    <property type="term" value="C:endomembrane system"/>
    <property type="evidence" value="ECO:0007669"/>
    <property type="project" value="UniProtKB-SubCell"/>
</dbReference>
<dbReference type="InterPro" id="IPR036412">
    <property type="entry name" value="HAD-like_sf"/>
</dbReference>
<dbReference type="SUPFAM" id="SSF81653">
    <property type="entry name" value="Calcium ATPase, transduction domain A"/>
    <property type="match status" value="1"/>
</dbReference>
<proteinExistence type="predicted"/>
<dbReference type="PROSITE" id="PS00154">
    <property type="entry name" value="ATPASE_E1_E2"/>
    <property type="match status" value="1"/>
</dbReference>
<dbReference type="PRINTS" id="PR00119">
    <property type="entry name" value="CATATPASE"/>
</dbReference>
<dbReference type="Pfam" id="PF00122">
    <property type="entry name" value="E1-E2_ATPase"/>
    <property type="match status" value="1"/>
</dbReference>
<dbReference type="GO" id="GO:0140581">
    <property type="term" value="F:P-type monovalent copper transporter activity"/>
    <property type="evidence" value="ECO:0007669"/>
    <property type="project" value="UniProtKB-EC"/>
</dbReference>
<keyword evidence="14 15" id="KW-0472">Membrane</keyword>
<dbReference type="NCBIfam" id="TIGR01494">
    <property type="entry name" value="ATPase_P-type"/>
    <property type="match status" value="1"/>
</dbReference>
<keyword evidence="3" id="KW-0813">Transport</keyword>
<evidence type="ECO:0000256" key="1">
    <source>
        <dbReference type="ARBA" id="ARBA00004127"/>
    </source>
</evidence>
<evidence type="ECO:0000313" key="18">
    <source>
        <dbReference type="EMBL" id="KAA0183478.1"/>
    </source>
</evidence>
<dbReference type="InterPro" id="IPR023299">
    <property type="entry name" value="ATPase_P-typ_cyto_dom_N"/>
</dbReference>
<name>A0A6A0GPD5_HYAAZ</name>
<dbReference type="PANTHER" id="PTHR24093:SF369">
    <property type="entry name" value="CALCIUM-TRANSPORTING ATPASE"/>
    <property type="match status" value="1"/>
</dbReference>
<organism evidence="18">
    <name type="scientific">Hyalella azteca</name>
    <name type="common">Amphipod</name>
    <dbReference type="NCBI Taxonomy" id="294128"/>
    <lineage>
        <taxon>Eukaryota</taxon>
        <taxon>Metazoa</taxon>
        <taxon>Ecdysozoa</taxon>
        <taxon>Arthropoda</taxon>
        <taxon>Crustacea</taxon>
        <taxon>Multicrustacea</taxon>
        <taxon>Malacostraca</taxon>
        <taxon>Eumalacostraca</taxon>
        <taxon>Peracarida</taxon>
        <taxon>Amphipoda</taxon>
        <taxon>Senticaudata</taxon>
        <taxon>Talitrida</taxon>
        <taxon>Talitroidea</taxon>
        <taxon>Hyalellidae</taxon>
        <taxon>Hyalella</taxon>
    </lineage>
</organism>
<dbReference type="GO" id="GO:0005524">
    <property type="term" value="F:ATP binding"/>
    <property type="evidence" value="ECO:0007669"/>
    <property type="project" value="UniProtKB-KW"/>
</dbReference>
<dbReference type="InterPro" id="IPR044492">
    <property type="entry name" value="P_typ_ATPase_HD_dom"/>
</dbReference>
<dbReference type="EMBL" id="JQDR03017656">
    <property type="protein sequence ID" value="KAA0183478.1"/>
    <property type="molecule type" value="Genomic_DNA"/>
</dbReference>
<evidence type="ECO:0000256" key="11">
    <source>
        <dbReference type="ARBA" id="ARBA00022989"/>
    </source>
</evidence>
<dbReference type="GO" id="GO:0016887">
    <property type="term" value="F:ATP hydrolysis activity"/>
    <property type="evidence" value="ECO:0007669"/>
    <property type="project" value="InterPro"/>
</dbReference>
<dbReference type="SFLD" id="SFLDS00003">
    <property type="entry name" value="Haloacid_Dehalogenase"/>
    <property type="match status" value="1"/>
</dbReference>
<feature type="transmembrane region" description="Helical" evidence="15">
    <location>
        <begin position="184"/>
        <end position="213"/>
    </location>
</feature>
<dbReference type="Pfam" id="PF13246">
    <property type="entry name" value="Cation_ATPase"/>
    <property type="match status" value="1"/>
</dbReference>
<feature type="transmembrane region" description="Helical" evidence="15">
    <location>
        <begin position="719"/>
        <end position="745"/>
    </location>
</feature>
<dbReference type="PANTHER" id="PTHR24093">
    <property type="entry name" value="CATION TRANSPORTING ATPASE"/>
    <property type="match status" value="1"/>
</dbReference>
<dbReference type="FunFam" id="3.40.50.1000:FF:000144">
    <property type="entry name" value="copper-transporting ATPase 1 isoform X2"/>
    <property type="match status" value="1"/>
</dbReference>
<keyword evidence="13" id="KW-0406">Ion transport</keyword>
<accession>A0A6A0GPD5</accession>
<dbReference type="InterPro" id="IPR001757">
    <property type="entry name" value="P_typ_ATPase"/>
</dbReference>
<feature type="transmembrane region" description="Helical" evidence="15">
    <location>
        <begin position="141"/>
        <end position="164"/>
    </location>
</feature>
<reference evidence="18" key="3">
    <citation type="submission" date="2019-06" db="EMBL/GenBank/DDBJ databases">
        <authorList>
            <person name="Poynton C."/>
            <person name="Hasenbein S."/>
            <person name="Benoit J.B."/>
            <person name="Sepulveda M.S."/>
            <person name="Poelchau M.F."/>
            <person name="Murali S.C."/>
            <person name="Chen S."/>
            <person name="Glastad K.M."/>
            <person name="Werren J.H."/>
            <person name="Vineis J.H."/>
            <person name="Bowen J.L."/>
            <person name="Friedrich M."/>
            <person name="Jones J."/>
            <person name="Robertson H.M."/>
            <person name="Feyereisen R."/>
            <person name="Mechler-Hickson A."/>
            <person name="Mathers N."/>
            <person name="Lee C.E."/>
            <person name="Colbourne J.K."/>
            <person name="Biales A."/>
            <person name="Johnston J.S."/>
            <person name="Wellborn G.A."/>
            <person name="Rosendale A.J."/>
            <person name="Cridge A.G."/>
            <person name="Munoz-Torres M.C."/>
            <person name="Bain P.A."/>
            <person name="Manny A.R."/>
            <person name="Major K.M."/>
            <person name="Lambert F.N."/>
            <person name="Vulpe C.D."/>
            <person name="Tuck P."/>
            <person name="Blalock B.J."/>
            <person name="Lin Y.-Y."/>
            <person name="Smith M.E."/>
            <person name="Ochoa-Acuna H."/>
            <person name="Chen M.-J.M."/>
            <person name="Childers C.P."/>
            <person name="Qu J."/>
            <person name="Dugan S."/>
            <person name="Lee S.L."/>
            <person name="Chao H."/>
            <person name="Dinh H."/>
            <person name="Han Y."/>
            <person name="Doddapaneni H."/>
            <person name="Worley K.C."/>
            <person name="Muzny D.M."/>
            <person name="Gibbs R.A."/>
            <person name="Richards S."/>
        </authorList>
    </citation>
    <scope>NUCLEOTIDE SEQUENCE</scope>
    <source>
        <strain evidence="18">HAZT.00-mixed</strain>
        <tissue evidence="18">Whole organism</tissue>
    </source>
</reference>
<dbReference type="SUPFAM" id="SSF56784">
    <property type="entry name" value="HAD-like"/>
    <property type="match status" value="1"/>
</dbReference>
<dbReference type="InterPro" id="IPR006068">
    <property type="entry name" value="ATPase_P-typ_cation-transptr_C"/>
</dbReference>
<evidence type="ECO:0000256" key="15">
    <source>
        <dbReference type="SAM" id="Phobius"/>
    </source>
</evidence>
<dbReference type="FunFam" id="1.20.1110.10:FF:000033">
    <property type="entry name" value="Calcium-transporting ATPase"/>
    <property type="match status" value="1"/>
</dbReference>
<evidence type="ECO:0000256" key="8">
    <source>
        <dbReference type="ARBA" id="ARBA00022840"/>
    </source>
</evidence>
<reference evidence="18" key="1">
    <citation type="submission" date="2014-08" db="EMBL/GenBank/DDBJ databases">
        <authorList>
            <person name="Murali S."/>
            <person name="Richards S."/>
            <person name="Bandaranaike D."/>
            <person name="Bellair M."/>
            <person name="Blankenburg K."/>
            <person name="Chao H."/>
            <person name="Dinh H."/>
            <person name="Doddapaneni H."/>
            <person name="Dugan-Rocha S."/>
            <person name="Elkadiri S."/>
            <person name="Gnanaolivu R."/>
            <person name="Hughes D."/>
            <person name="Lee S."/>
            <person name="Li M."/>
            <person name="Ming W."/>
            <person name="Munidasa M."/>
            <person name="Muniz J."/>
            <person name="Nguyen L."/>
            <person name="Osuji N."/>
            <person name="Pu L.-L."/>
            <person name="Puazo M."/>
            <person name="Skinner E."/>
            <person name="Qu C."/>
            <person name="Quiroz J."/>
            <person name="Raj R."/>
            <person name="Weissenberger G."/>
            <person name="Xin Y."/>
            <person name="Zou X."/>
            <person name="Han Y."/>
            <person name="Worley K."/>
            <person name="Muzny D."/>
            <person name="Gibbs R."/>
        </authorList>
    </citation>
    <scope>NUCLEOTIDE SEQUENCE</scope>
    <source>
        <strain evidence="18">HAZT.00-mixed</strain>
        <tissue evidence="18">Whole organism</tissue>
    </source>
</reference>
<evidence type="ECO:0000256" key="9">
    <source>
        <dbReference type="ARBA" id="ARBA00022842"/>
    </source>
</evidence>
<keyword evidence="6" id="KW-0547">Nucleotide-binding</keyword>
<feature type="transmembrane region" description="Helical" evidence="15">
    <location>
        <begin position="683"/>
        <end position="707"/>
    </location>
</feature>
<evidence type="ECO:0000259" key="16">
    <source>
        <dbReference type="Pfam" id="PF00122"/>
    </source>
</evidence>
<protein>
    <recommendedName>
        <fullName evidence="2">P-type Cu(+) transporter</fullName>
        <ecNumber evidence="2">7.2.2.8</ecNumber>
    </recommendedName>
</protein>
<feature type="domain" description="P-type ATPase A" evidence="16">
    <location>
        <begin position="19"/>
        <end position="118"/>
    </location>
</feature>
<evidence type="ECO:0000256" key="13">
    <source>
        <dbReference type="ARBA" id="ARBA00023065"/>
    </source>
</evidence>
<reference evidence="18" key="2">
    <citation type="journal article" date="2018" name="Environ. Sci. Technol.">
        <title>The Toxicogenome of Hyalella azteca: A Model for Sediment Ecotoxicology and Evolutionary Toxicology.</title>
        <authorList>
            <person name="Poynton H.C."/>
            <person name="Hasenbein S."/>
            <person name="Benoit J.B."/>
            <person name="Sepulveda M.S."/>
            <person name="Poelchau M.F."/>
            <person name="Hughes D.S.T."/>
            <person name="Murali S.C."/>
            <person name="Chen S."/>
            <person name="Glastad K.M."/>
            <person name="Goodisman M.A.D."/>
            <person name="Werren J.H."/>
            <person name="Vineis J.H."/>
            <person name="Bowen J.L."/>
            <person name="Friedrich M."/>
            <person name="Jones J."/>
            <person name="Robertson H.M."/>
            <person name="Feyereisen R."/>
            <person name="Mechler-Hickson A."/>
            <person name="Mathers N."/>
            <person name="Lee C.E."/>
            <person name="Colbourne J.K."/>
            <person name="Biales A."/>
            <person name="Johnston J.S."/>
            <person name="Wellborn G.A."/>
            <person name="Rosendale A.J."/>
            <person name="Cridge A.G."/>
            <person name="Munoz-Torres M.C."/>
            <person name="Bain P.A."/>
            <person name="Manny A.R."/>
            <person name="Major K.M."/>
            <person name="Lambert F.N."/>
            <person name="Vulpe C.D."/>
            <person name="Tuck P."/>
            <person name="Blalock B.J."/>
            <person name="Lin Y.Y."/>
            <person name="Smith M.E."/>
            <person name="Ochoa-Acuna H."/>
            <person name="Chen M.M."/>
            <person name="Childers C.P."/>
            <person name="Qu J."/>
            <person name="Dugan S."/>
            <person name="Lee S.L."/>
            <person name="Chao H."/>
            <person name="Dinh H."/>
            <person name="Han Y."/>
            <person name="Doddapaneni H."/>
            <person name="Worley K.C."/>
            <person name="Muzny D.M."/>
            <person name="Gibbs R.A."/>
            <person name="Richards S."/>
        </authorList>
    </citation>
    <scope>NUCLEOTIDE SEQUENCE</scope>
    <source>
        <strain evidence="18">HAZT.00-mixed</strain>
        <tissue evidence="18">Whole organism</tissue>
    </source>
</reference>
<evidence type="ECO:0000256" key="12">
    <source>
        <dbReference type="ARBA" id="ARBA00023008"/>
    </source>
</evidence>
<sequence>MRSKERQFRGLSEAVSGAKEASVIRGGQDMRISATELLVGDLYKIQYGDQLAADGVLLQGSDVKMDESSLTGEPDLVDKTVHEDILLFSGTNVMEGRGLMVVTAVGTHSRTGVIMSLLDSSGSSEGGGHTKSVLQKKLSKLALQIGKAGSVIAALTVFVMVLRFSIQHYVVDKKTFSVNDLFYFLKYLIVGVTVLVVAVPEGLPLAVTISLAFSVKRMLKDKNLVRHLDACETMGNATTICSDKTGTLTTNRMTAVQAYVEDTFYQSPPAPNSVTPSVSRLLAEAISCGLLGLVGNMGLSYETIRAHYPEKNFVKVFTFNSARKSMSTVVPLEGDVYRVFTKGASEVINSKCTHRISMEGRRVPHEHRDQVQLETDVISKMAAEGLRTIGIAYRDIHCSNKLVANLTHLSLEEACLINAISQRKLSVGSSTSNAASLQRQQINSSESSDVDLDDENQVVSGLTLLAIVGVEDPVRPEVPAAIAQCRSAGITVRMVTGDNLATAKAIATKCGILEPGQNELMLDSEQFNRMIRDKEGTVQQDLMEEVWPRLRVLARSSPQDKHTLVKGIINSPRGSEVVAVTGDGTNDGPALKLADVGFAMAVMWGRNVYDSIAKFLQFQLTVNIVAVVVAFVSVCVISDSPLKAVQMLWVNLIMDTMASLALATEPPTEELLKREPYGRKKPLLSPIMIRNMVGQAIYMILIVQVGGDAFSTAPLAIEQWALCVALGAFTLVWQFIIGVITRICLKRVCIESEHKLFEEVEHFNYDEEILKIKLQAQQNWINTIAAMQNQIRVVWAFKSPREEEAGVKYFEHESWATHSNNPERRSTLNFMPSVDGPV</sequence>
<dbReference type="SFLD" id="SFLDG00002">
    <property type="entry name" value="C1.7:_P-type_atpase_like"/>
    <property type="match status" value="1"/>
</dbReference>
<evidence type="ECO:0000256" key="6">
    <source>
        <dbReference type="ARBA" id="ARBA00022741"/>
    </source>
</evidence>
<dbReference type="InterPro" id="IPR018303">
    <property type="entry name" value="ATPase_P-typ_P_site"/>
</dbReference>
<dbReference type="GO" id="GO:0005886">
    <property type="term" value="C:plasma membrane"/>
    <property type="evidence" value="ECO:0007669"/>
    <property type="project" value="TreeGrafter"/>
</dbReference>